<evidence type="ECO:0000313" key="10">
    <source>
        <dbReference type="EMBL" id="KAG7665305.1"/>
    </source>
</evidence>
<dbReference type="GO" id="GO:0008311">
    <property type="term" value="F:double-stranded DNA 3'-5' DNA exonuclease activity"/>
    <property type="evidence" value="ECO:0007669"/>
    <property type="project" value="TreeGrafter"/>
</dbReference>
<evidence type="ECO:0000256" key="1">
    <source>
        <dbReference type="ARBA" id="ARBA00001936"/>
    </source>
</evidence>
<feature type="compositionally biased region" description="Polar residues" evidence="8">
    <location>
        <begin position="476"/>
        <end position="491"/>
    </location>
</feature>
<dbReference type="Proteomes" id="UP000694255">
    <property type="component" value="Unassembled WGS sequence"/>
</dbReference>
<dbReference type="PROSITE" id="PS51435">
    <property type="entry name" value="AP_NUCLEASE_F1_4"/>
    <property type="match status" value="1"/>
</dbReference>
<feature type="active site" description="Proton donor/acceptor" evidence="5">
    <location>
        <position position="242"/>
    </location>
</feature>
<comment type="cofactor">
    <cofactor evidence="6">
        <name>Mg(2+)</name>
        <dbReference type="ChEBI" id="CHEBI:18420"/>
    </cofactor>
    <cofactor evidence="6">
        <name>Mn(2+)</name>
        <dbReference type="ChEBI" id="CHEBI:29035"/>
    </cofactor>
    <text evidence="6">Probably binds two magnesium or manganese ions per subunit.</text>
</comment>
<feature type="site" description="Interaction with DNA substrate" evidence="7">
    <location>
        <position position="385"/>
    </location>
</feature>
<feature type="domain" description="Endonuclease/exonuclease/phosphatase" evidence="9">
    <location>
        <begin position="33"/>
        <end position="115"/>
    </location>
</feature>
<accession>A0A8J5R4K3</accession>
<dbReference type="InterPro" id="IPR004808">
    <property type="entry name" value="AP_endonuc_1"/>
</dbReference>
<dbReference type="PROSITE" id="PS00728">
    <property type="entry name" value="AP_NUCLEASE_F1_3"/>
    <property type="match status" value="1"/>
</dbReference>
<evidence type="ECO:0000256" key="3">
    <source>
        <dbReference type="ARBA" id="ARBA00022801"/>
    </source>
</evidence>
<evidence type="ECO:0000256" key="2">
    <source>
        <dbReference type="ARBA" id="ARBA00022723"/>
    </source>
</evidence>
<evidence type="ECO:0000256" key="7">
    <source>
        <dbReference type="PIRSR" id="PIRSR604808-3"/>
    </source>
</evidence>
<dbReference type="GeneID" id="73467794"/>
<dbReference type="RefSeq" id="XP_049265537.1">
    <property type="nucleotide sequence ID" value="XM_049410726.1"/>
</dbReference>
<name>A0A8J5R4K3_9ASCO</name>
<dbReference type="OrthoDB" id="391817at2759"/>
<evidence type="ECO:0000256" key="4">
    <source>
        <dbReference type="ARBA" id="ARBA00022842"/>
    </source>
</evidence>
<feature type="binding site" evidence="6">
    <location>
        <position position="244"/>
    </location>
    <ligand>
        <name>Mg(2+)</name>
        <dbReference type="ChEBI" id="CHEBI:18420"/>
        <label>1</label>
    </ligand>
</feature>
<sequence length="497" mass="56614">MNSNNNEISSLLTEEPLNKIHPKSNKSSTLRYVTFNINGANTLFNYHPWNKFNQDYNALFQSLQADIITLQELKLSNQTLPTIKDIGHLRNYKSFISLPISKKGYSGVGLFVRIPDSSESKNVKRNLTVIRAEEGITGWLSSKLTNGDTIPSRPSPYRDQTDNNIGGYPDIDELEGLAIDSEGRCVCIELANSLVVFALYCPANSQGTEEGEKFRLKFLQILFERAYELKFKLGKEVIIMGDINVSPDLIDNAEGMKDRINENLIRPSLTSDGYNFEIINYEECWKFKSSTKARELLNKYTIPGLWHDLILDTNTQKAVDTQFLYDSTRFIQGRKMNIYTVWNTLTGARQINHGSRIDLILCSCYNMVKRISKADIWPFILGSDHCPVFTDFDVELDEDQDIDEEHQEHAEVVPTKLNFEAKYHYKLSKSRDISTLFGSKKTPSESTSRESTPNSASSSQRSIESSQPPAKKPKLQYTSRKTQQKQTNQKPISGFFK</sequence>
<dbReference type="GO" id="GO:0003677">
    <property type="term" value="F:DNA binding"/>
    <property type="evidence" value="ECO:0007669"/>
    <property type="project" value="InterPro"/>
</dbReference>
<feature type="binding site" evidence="6">
    <location>
        <position position="385"/>
    </location>
    <ligand>
        <name>Mg(2+)</name>
        <dbReference type="ChEBI" id="CHEBI:18420"/>
        <label>1</label>
    </ligand>
</feature>
<organism evidence="10 11">
    <name type="scientific">[Candida] subhashii</name>
    <dbReference type="NCBI Taxonomy" id="561895"/>
    <lineage>
        <taxon>Eukaryota</taxon>
        <taxon>Fungi</taxon>
        <taxon>Dikarya</taxon>
        <taxon>Ascomycota</taxon>
        <taxon>Saccharomycotina</taxon>
        <taxon>Pichiomycetes</taxon>
        <taxon>Debaryomycetaceae</taxon>
        <taxon>Spathaspora</taxon>
    </lineage>
</organism>
<dbReference type="GO" id="GO:0046872">
    <property type="term" value="F:metal ion binding"/>
    <property type="evidence" value="ECO:0007669"/>
    <property type="project" value="UniProtKB-KW"/>
</dbReference>
<feature type="binding site" evidence="6">
    <location>
        <position position="72"/>
    </location>
    <ligand>
        <name>Mg(2+)</name>
        <dbReference type="ChEBI" id="CHEBI:18420"/>
        <label>1</label>
    </ligand>
</feature>
<dbReference type="AlphaFoldDB" id="A0A8J5R4K3"/>
<keyword evidence="2 6" id="KW-0479">Metal-binding</keyword>
<dbReference type="Pfam" id="PF03372">
    <property type="entry name" value="Exo_endo_phos"/>
    <property type="match status" value="1"/>
</dbReference>
<feature type="binding site" evidence="6">
    <location>
        <position position="384"/>
    </location>
    <ligand>
        <name>Mg(2+)</name>
        <dbReference type="ChEBI" id="CHEBI:18420"/>
        <label>1</label>
    </ligand>
</feature>
<protein>
    <submittedName>
        <fullName evidence="10">APN2</fullName>
    </submittedName>
</protein>
<gene>
    <name evidence="10" type="ORF">J8A68_000993</name>
</gene>
<keyword evidence="11" id="KW-1185">Reference proteome</keyword>
<feature type="active site" evidence="5">
    <location>
        <position position="200"/>
    </location>
</feature>
<dbReference type="PANTHER" id="PTHR22748">
    <property type="entry name" value="AP ENDONUCLEASE"/>
    <property type="match status" value="1"/>
</dbReference>
<dbReference type="EMBL" id="JAGSYN010000050">
    <property type="protein sequence ID" value="KAG7665305.1"/>
    <property type="molecule type" value="Genomic_DNA"/>
</dbReference>
<feature type="region of interest" description="Disordered" evidence="8">
    <location>
        <begin position="436"/>
        <end position="497"/>
    </location>
</feature>
<feature type="binding site" evidence="6">
    <location>
        <position position="36"/>
    </location>
    <ligand>
        <name>Mg(2+)</name>
        <dbReference type="ChEBI" id="CHEBI:18420"/>
        <label>1</label>
    </ligand>
</feature>
<dbReference type="InterPro" id="IPR020848">
    <property type="entry name" value="AP_endonuclease_F1_CS"/>
</dbReference>
<dbReference type="PANTHER" id="PTHR22748:SF4">
    <property type="entry name" value="DNA-(APURINIC OR APYRIMIDINIC SITE) ENDONUCLEASE 2"/>
    <property type="match status" value="1"/>
</dbReference>
<dbReference type="GO" id="GO:0005634">
    <property type="term" value="C:nucleus"/>
    <property type="evidence" value="ECO:0007669"/>
    <property type="project" value="TreeGrafter"/>
</dbReference>
<keyword evidence="3" id="KW-0378">Hydrolase</keyword>
<feature type="compositionally biased region" description="Low complexity" evidence="8">
    <location>
        <begin position="439"/>
        <end position="466"/>
    </location>
</feature>
<feature type="site" description="Transition state stabilizer" evidence="7">
    <location>
        <position position="244"/>
    </location>
</feature>
<feature type="binding site" evidence="6">
    <location>
        <position position="242"/>
    </location>
    <ligand>
        <name>Mg(2+)</name>
        <dbReference type="ChEBI" id="CHEBI:18420"/>
        <label>1</label>
    </ligand>
</feature>
<reference evidence="10 11" key="1">
    <citation type="journal article" date="2021" name="DNA Res.">
        <title>Genome analysis of Candida subhashii reveals its hybrid nature and dual mitochondrial genome conformations.</title>
        <authorList>
            <person name="Mixao V."/>
            <person name="Hegedusova E."/>
            <person name="Saus E."/>
            <person name="Pryszcz L.P."/>
            <person name="Cillingova A."/>
            <person name="Nosek J."/>
            <person name="Gabaldon T."/>
        </authorList>
    </citation>
    <scope>NUCLEOTIDE SEQUENCE [LARGE SCALE GENOMIC DNA]</scope>
    <source>
        <strain evidence="10 11">CBS 10753</strain>
    </source>
</reference>
<evidence type="ECO:0000256" key="6">
    <source>
        <dbReference type="PIRSR" id="PIRSR604808-2"/>
    </source>
</evidence>
<evidence type="ECO:0000256" key="5">
    <source>
        <dbReference type="PIRSR" id="PIRSR604808-1"/>
    </source>
</evidence>
<keyword evidence="4 6" id="KW-0460">Magnesium</keyword>
<dbReference type="GO" id="GO:0006284">
    <property type="term" value="P:base-excision repair"/>
    <property type="evidence" value="ECO:0007669"/>
    <property type="project" value="TreeGrafter"/>
</dbReference>
<comment type="cofactor">
    <cofactor evidence="1">
        <name>Mn(2+)</name>
        <dbReference type="ChEBI" id="CHEBI:29035"/>
    </cofactor>
</comment>
<evidence type="ECO:0000259" key="9">
    <source>
        <dbReference type="Pfam" id="PF03372"/>
    </source>
</evidence>
<dbReference type="GO" id="GO:0003906">
    <property type="term" value="F:DNA-(apurinic or apyrimidinic site) endonuclease activity"/>
    <property type="evidence" value="ECO:0007669"/>
    <property type="project" value="TreeGrafter"/>
</dbReference>
<keyword evidence="6" id="KW-0464">Manganese</keyword>
<evidence type="ECO:0000256" key="8">
    <source>
        <dbReference type="SAM" id="MobiDB-lite"/>
    </source>
</evidence>
<dbReference type="InterPro" id="IPR005135">
    <property type="entry name" value="Endo/exonuclease/phosphatase"/>
</dbReference>
<dbReference type="GO" id="GO:0008081">
    <property type="term" value="F:phosphoric diester hydrolase activity"/>
    <property type="evidence" value="ECO:0007669"/>
    <property type="project" value="TreeGrafter"/>
</dbReference>
<comment type="caution">
    <text evidence="10">The sequence shown here is derived from an EMBL/GenBank/DDBJ whole genome shotgun (WGS) entry which is preliminary data.</text>
</comment>
<feature type="active site" description="Proton acceptor" evidence="5">
    <location>
        <position position="385"/>
    </location>
</feature>
<feature type="site" description="Important for catalytic activity" evidence="7">
    <location>
        <position position="358"/>
    </location>
</feature>
<proteinExistence type="predicted"/>
<evidence type="ECO:0000313" key="11">
    <source>
        <dbReference type="Proteomes" id="UP000694255"/>
    </source>
</evidence>